<dbReference type="EMBL" id="BMWE01000061">
    <property type="protein sequence ID" value="GGY54020.1"/>
    <property type="molecule type" value="Genomic_DNA"/>
</dbReference>
<protein>
    <submittedName>
        <fullName evidence="1">Uncharacterized protein</fullName>
    </submittedName>
</protein>
<organism evidence="1 2">
    <name type="scientific">Streptomyces djakartensis</name>
    <dbReference type="NCBI Taxonomy" id="68193"/>
    <lineage>
        <taxon>Bacteria</taxon>
        <taxon>Bacillati</taxon>
        <taxon>Actinomycetota</taxon>
        <taxon>Actinomycetes</taxon>
        <taxon>Kitasatosporales</taxon>
        <taxon>Streptomycetaceae</taxon>
        <taxon>Streptomyces</taxon>
    </lineage>
</organism>
<proteinExistence type="predicted"/>
<evidence type="ECO:0000313" key="1">
    <source>
        <dbReference type="EMBL" id="GGY54020.1"/>
    </source>
</evidence>
<evidence type="ECO:0000313" key="2">
    <source>
        <dbReference type="Proteomes" id="UP000653308"/>
    </source>
</evidence>
<reference evidence="2" key="1">
    <citation type="journal article" date="2019" name="Int. J. Syst. Evol. Microbiol.">
        <title>The Global Catalogue of Microorganisms (GCM) 10K type strain sequencing project: providing services to taxonomists for standard genome sequencing and annotation.</title>
        <authorList>
            <consortium name="The Broad Institute Genomics Platform"/>
            <consortium name="The Broad Institute Genome Sequencing Center for Infectious Disease"/>
            <person name="Wu L."/>
            <person name="Ma J."/>
        </authorList>
    </citation>
    <scope>NUCLEOTIDE SEQUENCE [LARGE SCALE GENOMIC DNA]</scope>
    <source>
        <strain evidence="2">JCM 4957</strain>
    </source>
</reference>
<sequence length="147" mass="17072">MIFKNKIVYLYNKNKYIIYMKKEIVKLKEGNSVIYQDKTLMEKANVVSIDKKNGTAILSNKVIITRTTNLEGQFTRLDGKGNAIILPCTTENEQKYNSFVAYHQSKKSLEAIKKWLDDNGKHKDDETLEKVITLDKKLKKLIEKLNE</sequence>
<comment type="caution">
    <text evidence="1">The sequence shown here is derived from an EMBL/GenBank/DDBJ whole genome shotgun (WGS) entry which is preliminary data.</text>
</comment>
<accession>A0ABQ3ALD1</accession>
<dbReference type="Proteomes" id="UP000653308">
    <property type="component" value="Unassembled WGS sequence"/>
</dbReference>
<keyword evidence="2" id="KW-1185">Reference proteome</keyword>
<name>A0ABQ3ALD1_9ACTN</name>
<gene>
    <name evidence="1" type="ORF">GCM10010384_68950</name>
</gene>